<dbReference type="Pfam" id="PF07715">
    <property type="entry name" value="Plug"/>
    <property type="match status" value="1"/>
</dbReference>
<keyword evidence="4" id="KW-0675">Receptor</keyword>
<keyword evidence="1" id="KW-0812">Transmembrane</keyword>
<dbReference type="InterPro" id="IPR039426">
    <property type="entry name" value="TonB-dep_rcpt-like"/>
</dbReference>
<reference evidence="4 5" key="1">
    <citation type="submission" date="2020-05" db="EMBL/GenBank/DDBJ databases">
        <title>Genome sequencing of Spirosoma sp. TS118.</title>
        <authorList>
            <person name="Lee J.-H."/>
            <person name="Jeong S."/>
            <person name="Zhao L."/>
            <person name="Jung J.-H."/>
            <person name="Kim M.-K."/>
            <person name="Lim S."/>
        </authorList>
    </citation>
    <scope>NUCLEOTIDE SEQUENCE [LARGE SCALE GENOMIC DNA]</scope>
    <source>
        <strain evidence="4 5">TS118</strain>
    </source>
</reference>
<evidence type="ECO:0000259" key="3">
    <source>
        <dbReference type="Pfam" id="PF07715"/>
    </source>
</evidence>
<keyword evidence="1" id="KW-0813">Transport</keyword>
<evidence type="ECO:0000256" key="1">
    <source>
        <dbReference type="PROSITE-ProRule" id="PRU01360"/>
    </source>
</evidence>
<keyword evidence="2" id="KW-0732">Signal</keyword>
<dbReference type="InterPro" id="IPR037066">
    <property type="entry name" value="Plug_dom_sf"/>
</dbReference>
<name>A0A6M5YCM7_9BACT</name>
<evidence type="ECO:0000313" key="4">
    <source>
        <dbReference type="EMBL" id="QJW91030.1"/>
    </source>
</evidence>
<protein>
    <submittedName>
        <fullName evidence="4">TonB-dependent receptor plug domain-containing protein</fullName>
    </submittedName>
</protein>
<evidence type="ECO:0000256" key="2">
    <source>
        <dbReference type="SAM" id="SignalP"/>
    </source>
</evidence>
<keyword evidence="1" id="KW-1134">Transmembrane beta strand</keyword>
<dbReference type="EMBL" id="CP053435">
    <property type="protein sequence ID" value="QJW91030.1"/>
    <property type="molecule type" value="Genomic_DNA"/>
</dbReference>
<sequence>MRCQPLLICLFLSWMSIGLVQFACGQTPTVTLTGQVLDAATGKPLPFANVYLNNTTYGAVTDANGQFTLAKVPLGTVEVVASFLGYQAARQILRIDSPQPRSISFRLKPDNRALAGVTVKAKSKDRVWQRQLRRFRQQLFGEPFGGQCLITNSHALSFTEEDGHLLASAAEPLVIENQALGYRLYYDLLYFKGSLQGVYYAGSTRFEELPATDERQASRFVRNRMRAYRGSIRHLMASLIAGTYEQEGFLVYREDVSKPITTIGTPATLYDAIKQHKHLLPIDSALIRPGKLSFERQLVSIMPLVVFFTGASSGFSPYRDARYAYSQIMLPNRAMQVTTEGWITSPNGMEVKGSLADDRLSTLLPADWKPTETGGLRPGTDLAANAPRTLQGKLLLPDARLGRIATAFTERFRTLAPTLFVHIDKPFYATGDRMWLSAYLLDAPTQRLPVGETAIQVDLLAPSGKLVQHQWLHVINGRAVGNFRLSDSLSSGQYRLRAYTDEDEGQHRPAFERSVAVYNLVHNSTVAATDTARQPLDVQVLPEGGRWVAGLSSRLGVKVIGPDGRGKPVSGRLVDDIGTEAGRFTTNPLGMGSLVLTPQTGRNYYAEINQTGQQQLVPLPAVVPNGLTLSADMVSDTSRLILRVAEAVRPQPDSAYILFQHRGQLVERLKLLLQNGVAQVSLPVASLPVGLVQVTLYDAAARPQAERLVFIPERLPPVQILLSINKARYQPRELVTVNLTLTDDGLPAVATLSASITDAGQIPDDPAGATIQTHLLLTGELRGRVEQPNFYLENTTPETRRALDDLLLTQGWRRVSGTPSTDLLGGVSVIGRILDSKNQPMPGVQIMLASTAAGQSFVRSAGANEHGRFRLAGLAIADTLSLIAQLTDRDFKNLPTGSARIVLERAGLTWPKVGADTAVNWGALQAQLEAARIRQEADPDGYRDKTAKLLKEVVVRARKREERPDDIQRRSLHNTADATIMFDGTTGQYANLYEMIRGRLAGVNVLQGESGYRVLVRGVSSVMGSTEPLFLMDGIPVQGEPGTALLTFNPADIERAELLKNAGSAGIYGVRGANGVIAFYTKSWRTAQSDRKPKAGSIPLQLIGYPSVQREFYVPRYDQPGDMNPDVLARVDRRDVLYWKPLIQTDANGKTQLLFPLSDVVRILRITLQGVTIEGRPVTKVSLVRVQ</sequence>
<feature type="domain" description="TonB-dependent receptor plug" evidence="3">
    <location>
        <begin position="988"/>
        <end position="1076"/>
    </location>
</feature>
<proteinExistence type="inferred from homology"/>
<accession>A0A6M5YCM7</accession>
<dbReference type="PROSITE" id="PS52016">
    <property type="entry name" value="TONB_DEPENDENT_REC_3"/>
    <property type="match status" value="1"/>
</dbReference>
<organism evidence="4 5">
    <name type="scientific">Spirosoma taeanense</name>
    <dbReference type="NCBI Taxonomy" id="2735870"/>
    <lineage>
        <taxon>Bacteria</taxon>
        <taxon>Pseudomonadati</taxon>
        <taxon>Bacteroidota</taxon>
        <taxon>Cytophagia</taxon>
        <taxon>Cytophagales</taxon>
        <taxon>Cytophagaceae</taxon>
        <taxon>Spirosoma</taxon>
    </lineage>
</organism>
<keyword evidence="5" id="KW-1185">Reference proteome</keyword>
<feature type="chain" id="PRO_5026962025" evidence="2">
    <location>
        <begin position="26"/>
        <end position="1187"/>
    </location>
</feature>
<gene>
    <name evidence="4" type="ORF">HNV11_17440</name>
</gene>
<dbReference type="Proteomes" id="UP000502756">
    <property type="component" value="Chromosome"/>
</dbReference>
<dbReference type="SUPFAM" id="SSF56935">
    <property type="entry name" value="Porins"/>
    <property type="match status" value="1"/>
</dbReference>
<dbReference type="InterPro" id="IPR008969">
    <property type="entry name" value="CarboxyPept-like_regulatory"/>
</dbReference>
<dbReference type="InterPro" id="IPR012910">
    <property type="entry name" value="Plug_dom"/>
</dbReference>
<dbReference type="Gene3D" id="2.60.40.1930">
    <property type="match status" value="1"/>
</dbReference>
<feature type="signal peptide" evidence="2">
    <location>
        <begin position="1"/>
        <end position="25"/>
    </location>
</feature>
<comment type="subcellular location">
    <subcellularLocation>
        <location evidence="1">Cell outer membrane</location>
        <topology evidence="1">Multi-pass membrane protein</topology>
    </subcellularLocation>
</comment>
<comment type="similarity">
    <text evidence="1">Belongs to the TonB-dependent receptor family.</text>
</comment>
<dbReference type="Pfam" id="PF13715">
    <property type="entry name" value="CarbopepD_reg_2"/>
    <property type="match status" value="1"/>
</dbReference>
<dbReference type="Gene3D" id="2.60.40.1120">
    <property type="entry name" value="Carboxypeptidase-like, regulatory domain"/>
    <property type="match status" value="1"/>
</dbReference>
<dbReference type="AlphaFoldDB" id="A0A6M5YCM7"/>
<dbReference type="SUPFAM" id="SSF49464">
    <property type="entry name" value="Carboxypeptidase regulatory domain-like"/>
    <property type="match status" value="1"/>
</dbReference>
<keyword evidence="1" id="KW-0998">Cell outer membrane</keyword>
<keyword evidence="1" id="KW-0472">Membrane</keyword>
<dbReference type="KEGG" id="stae:HNV11_17440"/>
<dbReference type="GO" id="GO:0009279">
    <property type="term" value="C:cell outer membrane"/>
    <property type="evidence" value="ECO:0007669"/>
    <property type="project" value="UniProtKB-SubCell"/>
</dbReference>
<dbReference type="Gene3D" id="2.170.130.10">
    <property type="entry name" value="TonB-dependent receptor, plug domain"/>
    <property type="match status" value="1"/>
</dbReference>
<evidence type="ECO:0000313" key="5">
    <source>
        <dbReference type="Proteomes" id="UP000502756"/>
    </source>
</evidence>